<evidence type="ECO:0000313" key="2">
    <source>
        <dbReference type="Proteomes" id="UP001500420"/>
    </source>
</evidence>
<organism evidence="1 2">
    <name type="scientific">Natronoarchaeum mannanilyticum</name>
    <dbReference type="NCBI Taxonomy" id="926360"/>
    <lineage>
        <taxon>Archaea</taxon>
        <taxon>Methanobacteriati</taxon>
        <taxon>Methanobacteriota</taxon>
        <taxon>Stenosarchaea group</taxon>
        <taxon>Halobacteria</taxon>
        <taxon>Halobacteriales</taxon>
        <taxon>Natronoarchaeaceae</taxon>
    </lineage>
</organism>
<comment type="caution">
    <text evidence="1">The sequence shown here is derived from an EMBL/GenBank/DDBJ whole genome shotgun (WGS) entry which is preliminary data.</text>
</comment>
<dbReference type="AlphaFoldDB" id="A0AAV3T502"/>
<dbReference type="EMBL" id="BAAADV010000001">
    <property type="protein sequence ID" value="GAA0660970.1"/>
    <property type="molecule type" value="Genomic_DNA"/>
</dbReference>
<gene>
    <name evidence="1" type="ORF">GCM10009020_01330</name>
</gene>
<accession>A0AAV3T502</accession>
<dbReference type="RefSeq" id="WP_343771883.1">
    <property type="nucleotide sequence ID" value="NZ_BAAADV010000001.1"/>
</dbReference>
<evidence type="ECO:0008006" key="3">
    <source>
        <dbReference type="Google" id="ProtNLM"/>
    </source>
</evidence>
<evidence type="ECO:0000313" key="1">
    <source>
        <dbReference type="EMBL" id="GAA0660970.1"/>
    </source>
</evidence>
<protein>
    <recommendedName>
        <fullName evidence="3">Halobacterial output domain-containing protein</fullName>
    </recommendedName>
</protein>
<proteinExistence type="predicted"/>
<dbReference type="Proteomes" id="UP001500420">
    <property type="component" value="Unassembled WGS sequence"/>
</dbReference>
<reference evidence="1 2" key="1">
    <citation type="journal article" date="2019" name="Int. J. Syst. Evol. Microbiol.">
        <title>The Global Catalogue of Microorganisms (GCM) 10K type strain sequencing project: providing services to taxonomists for standard genome sequencing and annotation.</title>
        <authorList>
            <consortium name="The Broad Institute Genomics Platform"/>
            <consortium name="The Broad Institute Genome Sequencing Center for Infectious Disease"/>
            <person name="Wu L."/>
            <person name="Ma J."/>
        </authorList>
    </citation>
    <scope>NUCLEOTIDE SEQUENCE [LARGE SCALE GENOMIC DNA]</scope>
    <source>
        <strain evidence="1 2">JCM 16328</strain>
    </source>
</reference>
<keyword evidence="2" id="KW-1185">Reference proteome</keyword>
<sequence>MYSHDPTDCSDTPTEPVEFDRELSDLLLRAFAAGSPVDGDWTVETESPSVPDWTVTISRRASDALDADD</sequence>
<name>A0AAV3T502_9EURY</name>